<keyword evidence="2" id="KW-0021">Allosteric enzyme</keyword>
<dbReference type="PANTHER" id="PTHR32194">
    <property type="entry name" value="METALLOPROTEASE TLDD"/>
    <property type="match status" value="1"/>
</dbReference>
<dbReference type="PROSITE" id="PS51476">
    <property type="entry name" value="PROTEASOME_BETA_2"/>
    <property type="match status" value="1"/>
</dbReference>
<dbReference type="EMBL" id="MN990731">
    <property type="protein sequence ID" value="QIM10559.1"/>
    <property type="molecule type" value="Genomic_DNA"/>
</dbReference>
<protein>
    <submittedName>
        <fullName evidence="7">ATP-dependent protease subunit HslV</fullName>
        <ecNumber evidence="7">3.4.25.2</ecNumber>
    </submittedName>
</protein>
<evidence type="ECO:0000256" key="3">
    <source>
        <dbReference type="ARBA" id="ARBA00022670"/>
    </source>
</evidence>
<gene>
    <name evidence="7" type="primary">hslV</name>
    <name evidence="7" type="ORF">PlAlph_4510</name>
</gene>
<dbReference type="NCBIfam" id="NF003964">
    <property type="entry name" value="PRK05456.1"/>
    <property type="match status" value="1"/>
</dbReference>
<dbReference type="SUPFAM" id="SSF56235">
    <property type="entry name" value="N-terminal nucleophile aminohydrolases (Ntn hydrolases)"/>
    <property type="match status" value="1"/>
</dbReference>
<dbReference type="GO" id="GO:0009376">
    <property type="term" value="C:HslUV protease complex"/>
    <property type="evidence" value="ECO:0007669"/>
    <property type="project" value="InterPro"/>
</dbReference>
<comment type="similarity">
    <text evidence="1">Belongs to the peptidase T1B family. HslV subfamily.</text>
</comment>
<keyword evidence="4" id="KW-0888">Threonine protease</keyword>
<organism evidence="7">
    <name type="scientific">uncultured Alphaproteobacteria bacterium</name>
    <dbReference type="NCBI Taxonomy" id="91750"/>
    <lineage>
        <taxon>Bacteria</taxon>
        <taxon>Pseudomonadati</taxon>
        <taxon>Pseudomonadota</taxon>
        <taxon>Alphaproteobacteria</taxon>
        <taxon>environmental samples</taxon>
    </lineage>
</organism>
<dbReference type="InterPro" id="IPR001353">
    <property type="entry name" value="Proteasome_sua/b"/>
</dbReference>
<accession>A0A6G8F2P4</accession>
<evidence type="ECO:0000313" key="7">
    <source>
        <dbReference type="EMBL" id="QIM10559.1"/>
    </source>
</evidence>
<name>A0A6G8F2P4_9PROT</name>
<evidence type="ECO:0000256" key="2">
    <source>
        <dbReference type="ARBA" id="ARBA00022533"/>
    </source>
</evidence>
<keyword evidence="3 7" id="KW-0645">Protease</keyword>
<keyword evidence="6" id="KW-0915">Sodium</keyword>
<dbReference type="AlphaFoldDB" id="A0A6G8F2P4"/>
<dbReference type="InterPro" id="IPR023333">
    <property type="entry name" value="Proteasome_suB-type"/>
</dbReference>
<reference evidence="7" key="1">
    <citation type="journal article" date="2020" name="J. ISSAAS">
        <title>Lactobacilli and other gastrointestinal microbiota of Peromyscus leucopus, reservoir host for agents of Lyme disease and other zoonoses in North America.</title>
        <authorList>
            <person name="Milovic A."/>
            <person name="Bassam K."/>
            <person name="Shao H."/>
            <person name="Chatzistamou I."/>
            <person name="Tufts D.M."/>
            <person name="Diuk-Wasser M."/>
            <person name="Barbour A.G."/>
        </authorList>
    </citation>
    <scope>NUCLEOTIDE SEQUENCE</scope>
    <source>
        <strain evidence="7">LL90</strain>
    </source>
</reference>
<dbReference type="GO" id="GO:0005839">
    <property type="term" value="C:proteasome core complex"/>
    <property type="evidence" value="ECO:0007669"/>
    <property type="project" value="InterPro"/>
</dbReference>
<dbReference type="PANTHER" id="PTHR32194:SF7">
    <property type="entry name" value="ATP-DEPENDENT PROTEASE SUBUNIT HSLV"/>
    <property type="match status" value="1"/>
</dbReference>
<evidence type="ECO:0000256" key="1">
    <source>
        <dbReference type="ARBA" id="ARBA00006053"/>
    </source>
</evidence>
<dbReference type="Pfam" id="PF00227">
    <property type="entry name" value="Proteasome"/>
    <property type="match status" value="1"/>
</dbReference>
<keyword evidence="5 7" id="KW-0378">Hydrolase</keyword>
<sequence length="177" mass="19109">MTTILCVRKGSEVVIAGDGQATLGETVIFKSKSVKVRRIGNGKIIAGFAGAAADGITLIERLEAKLEKYAYQLKRAAVELAKDWRMDKYLRQLQAFMIVADKEVSLVISGTGEVMEPDDGIIGIGSGGNYAMAAAKALYDVDGLKLEDIARKAMNIAGDIDVYTNHNLIIERVSEND</sequence>
<dbReference type="InterPro" id="IPR022281">
    <property type="entry name" value="ATP-dep_Prtase_HsIV_su"/>
</dbReference>
<proteinExistence type="inferred from homology"/>
<dbReference type="NCBIfam" id="TIGR03692">
    <property type="entry name" value="ATP_dep_HslV"/>
    <property type="match status" value="1"/>
</dbReference>
<evidence type="ECO:0000256" key="4">
    <source>
        <dbReference type="ARBA" id="ARBA00022698"/>
    </source>
</evidence>
<dbReference type="GO" id="GO:0051603">
    <property type="term" value="P:proteolysis involved in protein catabolic process"/>
    <property type="evidence" value="ECO:0007669"/>
    <property type="project" value="InterPro"/>
</dbReference>
<dbReference type="InterPro" id="IPR029055">
    <property type="entry name" value="Ntn_hydrolases_N"/>
</dbReference>
<evidence type="ECO:0000256" key="6">
    <source>
        <dbReference type="ARBA" id="ARBA00023053"/>
    </source>
</evidence>
<dbReference type="EC" id="3.4.25.2" evidence="7"/>
<dbReference type="Gene3D" id="3.60.20.10">
    <property type="entry name" value="Glutamine Phosphoribosylpyrophosphate, subunit 1, domain 1"/>
    <property type="match status" value="1"/>
</dbReference>
<evidence type="ECO:0000256" key="5">
    <source>
        <dbReference type="ARBA" id="ARBA00022801"/>
    </source>
</evidence>
<dbReference type="GO" id="GO:0004298">
    <property type="term" value="F:threonine-type endopeptidase activity"/>
    <property type="evidence" value="ECO:0007669"/>
    <property type="project" value="UniProtKB-KW"/>
</dbReference>